<proteinExistence type="predicted"/>
<dbReference type="AlphaFoldDB" id="A0A0K2TNA9"/>
<dbReference type="EMBL" id="HACA01009954">
    <property type="protein sequence ID" value="CDW27315.1"/>
    <property type="molecule type" value="Transcribed_RNA"/>
</dbReference>
<name>A0A0K2TNA9_LEPSM</name>
<protein>
    <submittedName>
        <fullName evidence="1">Uncharacterized protein</fullName>
    </submittedName>
</protein>
<evidence type="ECO:0000313" key="1">
    <source>
        <dbReference type="EMBL" id="CDW27315.1"/>
    </source>
</evidence>
<reference evidence="1" key="1">
    <citation type="submission" date="2014-05" db="EMBL/GenBank/DDBJ databases">
        <authorList>
            <person name="Chronopoulou M."/>
        </authorList>
    </citation>
    <scope>NUCLEOTIDE SEQUENCE</scope>
    <source>
        <tissue evidence="1">Whole organism</tissue>
    </source>
</reference>
<organism evidence="1">
    <name type="scientific">Lepeophtheirus salmonis</name>
    <name type="common">Salmon louse</name>
    <name type="synonym">Caligus salmonis</name>
    <dbReference type="NCBI Taxonomy" id="72036"/>
    <lineage>
        <taxon>Eukaryota</taxon>
        <taxon>Metazoa</taxon>
        <taxon>Ecdysozoa</taxon>
        <taxon>Arthropoda</taxon>
        <taxon>Crustacea</taxon>
        <taxon>Multicrustacea</taxon>
        <taxon>Hexanauplia</taxon>
        <taxon>Copepoda</taxon>
        <taxon>Siphonostomatoida</taxon>
        <taxon>Caligidae</taxon>
        <taxon>Lepeophtheirus</taxon>
    </lineage>
</organism>
<sequence length="57" mass="6358">MKTAVLSGSVSYIGPKTDIIGDKNGSVFSHFKKKITCEHAEANLLLTLRYNYKGKKR</sequence>
<accession>A0A0K2TNA9</accession>